<accession>A0ABP0G339</accession>
<feature type="compositionally biased region" description="Polar residues" evidence="9">
    <location>
        <begin position="419"/>
        <end position="428"/>
    </location>
</feature>
<evidence type="ECO:0000313" key="12">
    <source>
        <dbReference type="Proteomes" id="UP001642483"/>
    </source>
</evidence>
<evidence type="ECO:0000259" key="10">
    <source>
        <dbReference type="PROSITE" id="PS50030"/>
    </source>
</evidence>
<keyword evidence="3" id="KW-0813">Transport</keyword>
<feature type="compositionally biased region" description="Low complexity" evidence="9">
    <location>
        <begin position="104"/>
        <end position="115"/>
    </location>
</feature>
<evidence type="ECO:0000256" key="6">
    <source>
        <dbReference type="ARBA" id="ARBA00022750"/>
    </source>
</evidence>
<dbReference type="InterPro" id="IPR029071">
    <property type="entry name" value="Ubiquitin-like_domsf"/>
</dbReference>
<evidence type="ECO:0000256" key="9">
    <source>
        <dbReference type="SAM" id="MobiDB-lite"/>
    </source>
</evidence>
<dbReference type="PANTHER" id="PTHR15397">
    <property type="entry name" value="SODIUM-GLUCOSE COTRANSPORTER REGULATORY PROTEIN -RELATED"/>
    <property type="match status" value="1"/>
</dbReference>
<dbReference type="SUPFAM" id="SSF50630">
    <property type="entry name" value="Acid proteases"/>
    <property type="match status" value="1"/>
</dbReference>
<dbReference type="InterPro" id="IPR015940">
    <property type="entry name" value="UBA"/>
</dbReference>
<dbReference type="CDD" id="cd01796">
    <property type="entry name" value="Ubl_Ddi1_like"/>
    <property type="match status" value="1"/>
</dbReference>
<keyword evidence="4" id="KW-0963">Cytoplasm</keyword>
<evidence type="ECO:0000256" key="8">
    <source>
        <dbReference type="ARBA" id="ARBA00022927"/>
    </source>
</evidence>
<dbReference type="Pfam" id="PF09668">
    <property type="entry name" value="Asp_protease"/>
    <property type="match status" value="1"/>
</dbReference>
<dbReference type="InterPro" id="IPR057273">
    <property type="entry name" value="Ddi1/2_HDD"/>
</dbReference>
<dbReference type="InterPro" id="IPR009060">
    <property type="entry name" value="UBA-like_sf"/>
</dbReference>
<dbReference type="Gene3D" id="2.40.70.10">
    <property type="entry name" value="Acid Proteases"/>
    <property type="match status" value="1"/>
</dbReference>
<proteinExistence type="inferred from homology"/>
<evidence type="ECO:0000256" key="3">
    <source>
        <dbReference type="ARBA" id="ARBA00022448"/>
    </source>
</evidence>
<keyword evidence="7" id="KW-0378">Hydrolase</keyword>
<dbReference type="EMBL" id="CAWYQH010000102">
    <property type="protein sequence ID" value="CAK8686258.1"/>
    <property type="molecule type" value="Genomic_DNA"/>
</dbReference>
<feature type="domain" description="UBA" evidence="10">
    <location>
        <begin position="427"/>
        <end position="467"/>
    </location>
</feature>
<keyword evidence="8" id="KW-0653">Protein transport</keyword>
<dbReference type="PANTHER" id="PTHR15397:SF3">
    <property type="entry name" value="DNA DAMAGE INDUCIBLE 1 HOMOLOG 2"/>
    <property type="match status" value="1"/>
</dbReference>
<dbReference type="Pfam" id="PF24669">
    <property type="entry name" value="Ddi2_HDD"/>
    <property type="match status" value="1"/>
</dbReference>
<protein>
    <recommendedName>
        <fullName evidence="10">UBA domain-containing protein</fullName>
    </recommendedName>
</protein>
<dbReference type="Gene3D" id="3.10.20.90">
    <property type="entry name" value="Phosphatidylinositol 3-kinase Catalytic Subunit, Chain A, domain 1"/>
    <property type="match status" value="1"/>
</dbReference>
<dbReference type="Pfam" id="PF00627">
    <property type="entry name" value="UBA"/>
    <property type="match status" value="1"/>
</dbReference>
<gene>
    <name evidence="11" type="ORF">CVLEPA_LOCUS18207</name>
</gene>
<dbReference type="PROSITE" id="PS50030">
    <property type="entry name" value="UBA"/>
    <property type="match status" value="1"/>
</dbReference>
<name>A0ABP0G339_CLALP</name>
<evidence type="ECO:0000256" key="4">
    <source>
        <dbReference type="ARBA" id="ARBA00022490"/>
    </source>
</evidence>
<dbReference type="SUPFAM" id="SSF46934">
    <property type="entry name" value="UBA-like"/>
    <property type="match status" value="1"/>
</dbReference>
<evidence type="ECO:0000313" key="11">
    <source>
        <dbReference type="EMBL" id="CAK8686258.1"/>
    </source>
</evidence>
<dbReference type="InterPro" id="IPR021109">
    <property type="entry name" value="Peptidase_aspartic_dom_sf"/>
</dbReference>
<reference evidence="11 12" key="1">
    <citation type="submission" date="2024-02" db="EMBL/GenBank/DDBJ databases">
        <authorList>
            <person name="Daric V."/>
            <person name="Darras S."/>
        </authorList>
    </citation>
    <scope>NUCLEOTIDE SEQUENCE [LARGE SCALE GENOMIC DNA]</scope>
</reference>
<feature type="region of interest" description="Disordered" evidence="9">
    <location>
        <begin position="340"/>
        <end position="364"/>
    </location>
</feature>
<keyword evidence="6" id="KW-0064">Aspartyl protease</keyword>
<dbReference type="InterPro" id="IPR019103">
    <property type="entry name" value="Peptidase_aspartic_DDI1-type"/>
</dbReference>
<dbReference type="CDD" id="cd05479">
    <property type="entry name" value="RP_DDI"/>
    <property type="match status" value="1"/>
</dbReference>
<evidence type="ECO:0000256" key="5">
    <source>
        <dbReference type="ARBA" id="ARBA00022670"/>
    </source>
</evidence>
<dbReference type="Gene3D" id="1.10.8.10">
    <property type="entry name" value="DNA helicase RuvA subunit, C-terminal domain"/>
    <property type="match status" value="1"/>
</dbReference>
<feature type="region of interest" description="Disordered" evidence="9">
    <location>
        <begin position="396"/>
        <end position="428"/>
    </location>
</feature>
<dbReference type="SUPFAM" id="SSF54236">
    <property type="entry name" value="Ubiquitin-like"/>
    <property type="match status" value="1"/>
</dbReference>
<keyword evidence="12" id="KW-1185">Reference proteome</keyword>
<evidence type="ECO:0000256" key="1">
    <source>
        <dbReference type="ARBA" id="ARBA00004496"/>
    </source>
</evidence>
<keyword evidence="5" id="KW-0645">Protease</keyword>
<comment type="subcellular location">
    <subcellularLocation>
        <location evidence="1">Cytoplasm</location>
    </subcellularLocation>
</comment>
<dbReference type="InterPro" id="IPR033882">
    <property type="entry name" value="DDI1_N"/>
</dbReference>
<dbReference type="Proteomes" id="UP001642483">
    <property type="component" value="Unassembled WGS sequence"/>
</dbReference>
<feature type="region of interest" description="Disordered" evidence="9">
    <location>
        <begin position="96"/>
        <end position="123"/>
    </location>
</feature>
<comment type="similarity">
    <text evidence="2">Belongs to the DDI1 family.</text>
</comment>
<organism evidence="11 12">
    <name type="scientific">Clavelina lepadiformis</name>
    <name type="common">Light-bulb sea squirt</name>
    <name type="synonym">Ascidia lepadiformis</name>
    <dbReference type="NCBI Taxonomy" id="159417"/>
    <lineage>
        <taxon>Eukaryota</taxon>
        <taxon>Metazoa</taxon>
        <taxon>Chordata</taxon>
        <taxon>Tunicata</taxon>
        <taxon>Ascidiacea</taxon>
        <taxon>Aplousobranchia</taxon>
        <taxon>Clavelinidae</taxon>
        <taxon>Clavelina</taxon>
    </lineage>
</organism>
<evidence type="ECO:0000256" key="2">
    <source>
        <dbReference type="ARBA" id="ARBA00009136"/>
    </source>
</evidence>
<sequence length="471" mass="52158">MIVSVYCPSKDKHFSLDIGLDLLLQDFKALCSVECGVSVPQMKVFLNSQELLDNEKSLGSYNVRDNDMFLLQTAVLPQNLPSQATGSVPRIDFSKVKVPSRPTSGSSSQQAHSSQRPNMDDPATLRSWFLNSPHNLALLKERNPQLAEALISGDIQRFSTELGKIRDANMQAERERLELMNADPFDLEVQKKIAEAIEKKNIEENMNMAIEEAPESFGQVVMLWINLRVNGHHVKAFVDSGAQMTIMSTACADRCNIMRLVDRRWEGIAKGVGTQKIVGRIHLAQIQIEDVFLQCSFSILEDQPMDVLLGLDMLRRHLCVIDLRENSLIIGTTNTKTTFLSENELPSHGRLHDPTSNNESMNNDESSINKAILESKNDDAKNEEAEINKALLESAAEASKHDQGNEAPTSSAPAAKVPKSTTSGQASVNRDKVEQLVAMGFPRSAAENELRMTNGDVERAAVSLAMKNMSR</sequence>
<comment type="caution">
    <text evidence="11">The sequence shown here is derived from an EMBL/GenBank/DDBJ whole genome shotgun (WGS) entry which is preliminary data.</text>
</comment>
<evidence type="ECO:0000256" key="7">
    <source>
        <dbReference type="ARBA" id="ARBA00022801"/>
    </source>
</evidence>
<dbReference type="SMART" id="SM00165">
    <property type="entry name" value="UBA"/>
    <property type="match status" value="1"/>
</dbReference>